<evidence type="ECO:0000313" key="3">
    <source>
        <dbReference type="Proteomes" id="UP000694419"/>
    </source>
</evidence>
<dbReference type="PANTHER" id="PTHR32193">
    <property type="entry name" value="REGULATOR OF CELL CYCLE RGCC"/>
    <property type="match status" value="1"/>
</dbReference>
<sequence length="302" mass="31295">LLRHFRFWWTDNGGGKETGHRGEHLKVSRTSPAQGEAALDQPPADQRQGGGRGGLEGCPPRPGGCYGVEGLSPPGSTGHGSPGTTRGRQSAGTRRAPPGSGRSRVLRGPGETPGTGWGGADRRGGWVTPGDGEGPHGSDGNPRGVTWSPASGGAGQGGVATPPQTLPPPAPSGRPPPLKLTGRARDGTGAAAARTGPEPAAMAEELSDLLREFDEVMEDFDRGPASQYEQHLEELKRKAGHSVYDSGIDELESTSTSPGSSLNSSEEDLNTPADGYPSKAKLGDTQELEEFIADLDKALEEM</sequence>
<evidence type="ECO:0008006" key="4">
    <source>
        <dbReference type="Google" id="ProtNLM"/>
    </source>
</evidence>
<dbReference type="PANTHER" id="PTHR32193:SF5">
    <property type="entry name" value="RGCC PROTEIN"/>
    <property type="match status" value="1"/>
</dbReference>
<dbReference type="Pfam" id="PF15151">
    <property type="entry name" value="RGCC"/>
    <property type="match status" value="1"/>
</dbReference>
<dbReference type="Proteomes" id="UP000694419">
    <property type="component" value="Unplaced"/>
</dbReference>
<feature type="compositionally biased region" description="Basic and acidic residues" evidence="1">
    <location>
        <begin position="17"/>
        <end position="26"/>
    </location>
</feature>
<protein>
    <recommendedName>
        <fullName evidence="4">Regulator of cell cycle RGCC</fullName>
    </recommendedName>
</protein>
<accession>A0A8C3IZH9</accession>
<reference evidence="2" key="1">
    <citation type="submission" date="2025-08" db="UniProtKB">
        <authorList>
            <consortium name="Ensembl"/>
        </authorList>
    </citation>
    <scope>IDENTIFICATION</scope>
</reference>
<dbReference type="Ensembl" id="ENSCPGT00000000062.1">
    <property type="protein sequence ID" value="ENSCPGP00000000057.1"/>
    <property type="gene ID" value="ENSCPGG00000000049.1"/>
</dbReference>
<name>A0A8C3IZH9_9CHAR</name>
<reference evidence="2" key="2">
    <citation type="submission" date="2025-09" db="UniProtKB">
        <authorList>
            <consortium name="Ensembl"/>
        </authorList>
    </citation>
    <scope>IDENTIFICATION</scope>
</reference>
<feature type="compositionally biased region" description="Pro residues" evidence="1">
    <location>
        <begin position="164"/>
        <end position="178"/>
    </location>
</feature>
<dbReference type="AlphaFoldDB" id="A0A8C3IZH9"/>
<organism evidence="2 3">
    <name type="scientific">Calidris pygmaea</name>
    <name type="common">Spoon-billed sandpiper</name>
    <dbReference type="NCBI Taxonomy" id="425635"/>
    <lineage>
        <taxon>Eukaryota</taxon>
        <taxon>Metazoa</taxon>
        <taxon>Chordata</taxon>
        <taxon>Craniata</taxon>
        <taxon>Vertebrata</taxon>
        <taxon>Euteleostomi</taxon>
        <taxon>Archelosauria</taxon>
        <taxon>Archosauria</taxon>
        <taxon>Dinosauria</taxon>
        <taxon>Saurischia</taxon>
        <taxon>Theropoda</taxon>
        <taxon>Coelurosauria</taxon>
        <taxon>Aves</taxon>
        <taxon>Neognathae</taxon>
        <taxon>Neoaves</taxon>
        <taxon>Charadriiformes</taxon>
        <taxon>Scolopacidae</taxon>
        <taxon>Calidris</taxon>
    </lineage>
</organism>
<keyword evidence="3" id="KW-1185">Reference proteome</keyword>
<feature type="compositionally biased region" description="Low complexity" evidence="1">
    <location>
        <begin position="253"/>
        <end position="264"/>
    </location>
</feature>
<evidence type="ECO:0000256" key="1">
    <source>
        <dbReference type="SAM" id="MobiDB-lite"/>
    </source>
</evidence>
<dbReference type="GO" id="GO:0051726">
    <property type="term" value="P:regulation of cell cycle"/>
    <property type="evidence" value="ECO:0007669"/>
    <property type="project" value="InterPro"/>
</dbReference>
<proteinExistence type="predicted"/>
<feature type="compositionally biased region" description="Low complexity" evidence="1">
    <location>
        <begin position="187"/>
        <end position="201"/>
    </location>
</feature>
<dbReference type="InterPro" id="IPR029252">
    <property type="entry name" value="RGCC"/>
</dbReference>
<evidence type="ECO:0000313" key="2">
    <source>
        <dbReference type="Ensembl" id="ENSCPGP00000000057.1"/>
    </source>
</evidence>
<feature type="region of interest" description="Disordered" evidence="1">
    <location>
        <begin position="243"/>
        <end position="285"/>
    </location>
</feature>
<feature type="region of interest" description="Disordered" evidence="1">
    <location>
        <begin position="9"/>
        <end position="201"/>
    </location>
</feature>